<feature type="domain" description="CHAT" evidence="2">
    <location>
        <begin position="1082"/>
        <end position="1391"/>
    </location>
</feature>
<proteinExistence type="predicted"/>
<reference evidence="4" key="1">
    <citation type="journal article" date="2019" name="bioRxiv">
        <title>Genomics, evolutionary history and diagnostics of the Alternaria alternata species group including apple and Asian pear pathotypes.</title>
        <authorList>
            <person name="Armitage A.D."/>
            <person name="Cockerton H.M."/>
            <person name="Sreenivasaprasad S."/>
            <person name="Woodhall J.W."/>
            <person name="Lane C.R."/>
            <person name="Harrison R.J."/>
            <person name="Clarkson J.P."/>
        </authorList>
    </citation>
    <scope>NUCLEOTIDE SEQUENCE [LARGE SCALE GENOMIC DNA]</scope>
    <source>
        <strain evidence="4">FERA 635</strain>
    </source>
</reference>
<organism evidence="3 4">
    <name type="scientific">Alternaria tenuissima</name>
    <dbReference type="NCBI Taxonomy" id="119927"/>
    <lineage>
        <taxon>Eukaryota</taxon>
        <taxon>Fungi</taxon>
        <taxon>Dikarya</taxon>
        <taxon>Ascomycota</taxon>
        <taxon>Pezizomycotina</taxon>
        <taxon>Dothideomycetes</taxon>
        <taxon>Pleosporomycetidae</taxon>
        <taxon>Pleosporales</taxon>
        <taxon>Pleosporineae</taxon>
        <taxon>Pleosporaceae</taxon>
        <taxon>Alternaria</taxon>
        <taxon>Alternaria sect. Alternaria</taxon>
        <taxon>Alternaria alternata complex</taxon>
    </lineage>
</organism>
<evidence type="ECO:0000259" key="2">
    <source>
        <dbReference type="Pfam" id="PF12770"/>
    </source>
</evidence>
<comment type="caution">
    <text evidence="3">The sequence shown here is derived from an EMBL/GenBank/DDBJ whole genome shotgun (WGS) entry which is preliminary data.</text>
</comment>
<evidence type="ECO:0000313" key="3">
    <source>
        <dbReference type="EMBL" id="RYN88168.1"/>
    </source>
</evidence>
<feature type="compositionally biased region" description="Polar residues" evidence="1">
    <location>
        <begin position="1"/>
        <end position="13"/>
    </location>
</feature>
<keyword evidence="4" id="KW-1185">Reference proteome</keyword>
<name>A0ABY0FVN7_9PLEO</name>
<dbReference type="Gene3D" id="1.25.40.10">
    <property type="entry name" value="Tetratricopeptide repeat domain"/>
    <property type="match status" value="1"/>
</dbReference>
<dbReference type="Pfam" id="PF12770">
    <property type="entry name" value="CHAT"/>
    <property type="match status" value="1"/>
</dbReference>
<dbReference type="InterPro" id="IPR011990">
    <property type="entry name" value="TPR-like_helical_dom_sf"/>
</dbReference>
<evidence type="ECO:0000256" key="1">
    <source>
        <dbReference type="SAM" id="MobiDB-lite"/>
    </source>
</evidence>
<sequence>MSLVPNSGDTAINSAHDHSAHPPASSQNSQTVRGAPVNAEDQHSNELSTTPPKDLLGAALKRYAATGHWRDLEEGLRLAKLALESPDIQTEAQFDLQNQIAILLRSKYRDTKLTSDLWNALEASKRSVSILPAKHPLHSQRLNEYLRALKEFVCGIHDLSEIEQMLEHVDDLFDKSLDATDPWTRTNRQLLTSCLSRKYEISGKPLHLQELALDATTWWEGSIDDPSPEEPTVAGSEALPPPFIETLSRLAKASTTGDSAAIQISNVLHREYNGRVAALGPRTALVELARDVKINVEIVVIYPQEQGKEEEFVQECLERFDFAKSIGATTVQIRTKFPWIRIIEDDEPFSAQPAAERELVFTRTQMKNLLANMDTGENDRLCSPSPPYEGPGLRECPNPEFYEQRRANVCRVCNQAQDLQKAYLLQGQMEALDDAVNLAAEAVRLSESDEYEAVNLLFKAPTPSGRHVSEVQADVILHSQARYVLAICLKALYQRDGNVEHLHLALDEMQKAHRFAAMIPNGDFSEMNLIASRFGLLLRLRFLKFGRLEDIDLAVQRMEEVLNAPKRNMDKNHETNDLELLSNYSLVLETRFNRTGKQSDIEKCVQSNERVISLLPPDDPTYPDRLCSLSGAYSKLFDVSKDTAHLDTAMAYARKSIPILRLNPQAHVVALNDVGNILYNGYYARLSQGEGPLDYDLMASEMNEAIDCVEEALRHLPERHAVRGTVFFNLATMLQAKNVIQPSEVIQARCLAVYQEAWSSEFQHTEQKLGVGKAAAQQLCLSQRWTEASAVLEEMIQLMNTVAPRWLPSRDRLAILSRFHGIAADATAARLMCYGCNTADFSAYEALRLLEMGRGVILGSKLDYRSASRSLETVSTGLAESFNRLTNELDALARFDTISKVDEQRRKLNNKLRDIMTSIRSILDIPSLMPPMPSGSLESYNLRQKAPHVFDAYEMVQREINVLPPEGHEDEVSKRRKEASQEFHCLLEEIRQHDGLQGFLCSLSLEATIALAGNDHIVVVSSSEMVGQGNAIVVNRDGIISIPLPELQPKDIKRLVDILQKATTSWTLRTTAANNKKVAMVLKYLWVAVVHPVLFQLEGKGHLADDFLPRVHWIGTGLLSSAPFHAAGDFAFTEDGTSAEVCAMDFIVSSYTPTLRSLAYSREAQQERQGSPSPADRMLIVSAATVPGQKPLYSIPEEITSIRAIASRASLQIHALDDATPASVLSRLPLANIVHFACHGEADARDIENSHLVLYADNAVDEEAPVANNSANEGRLTVREIQASKVPNATIAYISTCSGAESKVRELSDEMIHIVSAFQLAGFEHVVGSLWKTKDAACRQVAEEFYRELWRVKGSGEPATGVHDALHVAVQKLREKHRDKPLIWAPFVHYGG</sequence>
<evidence type="ECO:0000313" key="4">
    <source>
        <dbReference type="Proteomes" id="UP000293195"/>
    </source>
</evidence>
<dbReference type="InterPro" id="IPR024983">
    <property type="entry name" value="CHAT_dom"/>
</dbReference>
<protein>
    <recommendedName>
        <fullName evidence="2">CHAT domain-containing protein</fullName>
    </recommendedName>
</protein>
<feature type="region of interest" description="Disordered" evidence="1">
    <location>
        <begin position="1"/>
        <end position="53"/>
    </location>
</feature>
<dbReference type="EMBL" id="PDXF01000106">
    <property type="protein sequence ID" value="RYN88168.1"/>
    <property type="molecule type" value="Genomic_DNA"/>
</dbReference>
<accession>A0ABY0FVN7</accession>
<gene>
    <name evidence="3" type="ORF">AA0119_g12106</name>
</gene>
<dbReference type="Proteomes" id="UP000293195">
    <property type="component" value="Unassembled WGS sequence"/>
</dbReference>